<evidence type="ECO:0000313" key="11">
    <source>
        <dbReference type="Proteomes" id="UP000030021"/>
    </source>
</evidence>
<feature type="domain" description="EamA" evidence="9">
    <location>
        <begin position="151"/>
        <end position="280"/>
    </location>
</feature>
<dbReference type="eggNOG" id="COG2962">
    <property type="taxonomic scope" value="Bacteria"/>
</dbReference>
<keyword evidence="6 8" id="KW-1133">Transmembrane helix</keyword>
<accession>A0A0A0HQL0</accession>
<keyword evidence="4" id="KW-1003">Cell membrane</keyword>
<feature type="transmembrane region" description="Helical" evidence="8">
    <location>
        <begin position="126"/>
        <end position="143"/>
    </location>
</feature>
<organism evidence="10 11">
    <name type="scientific">Roseovarius mucosus DSM 17069</name>
    <dbReference type="NCBI Taxonomy" id="1288298"/>
    <lineage>
        <taxon>Bacteria</taxon>
        <taxon>Pseudomonadati</taxon>
        <taxon>Pseudomonadota</taxon>
        <taxon>Alphaproteobacteria</taxon>
        <taxon>Rhodobacterales</taxon>
        <taxon>Roseobacteraceae</taxon>
        <taxon>Roseovarius</taxon>
    </lineage>
</organism>
<evidence type="ECO:0000256" key="8">
    <source>
        <dbReference type="SAM" id="Phobius"/>
    </source>
</evidence>
<dbReference type="Pfam" id="PF00892">
    <property type="entry name" value="EamA"/>
    <property type="match status" value="2"/>
</dbReference>
<evidence type="ECO:0000256" key="1">
    <source>
        <dbReference type="ARBA" id="ARBA00004651"/>
    </source>
</evidence>
<dbReference type="GO" id="GO:0005886">
    <property type="term" value="C:plasma membrane"/>
    <property type="evidence" value="ECO:0007669"/>
    <property type="project" value="UniProtKB-SubCell"/>
</dbReference>
<evidence type="ECO:0000256" key="7">
    <source>
        <dbReference type="ARBA" id="ARBA00023136"/>
    </source>
</evidence>
<feature type="transmembrane region" description="Helical" evidence="8">
    <location>
        <begin position="177"/>
        <end position="195"/>
    </location>
</feature>
<feature type="transmembrane region" description="Helical" evidence="8">
    <location>
        <begin position="70"/>
        <end position="90"/>
    </location>
</feature>
<proteinExistence type="inferred from homology"/>
<keyword evidence="7 8" id="KW-0472">Membrane</keyword>
<dbReference type="AlphaFoldDB" id="A0A0A0HQL0"/>
<feature type="domain" description="EamA" evidence="9">
    <location>
        <begin position="6"/>
        <end position="141"/>
    </location>
</feature>
<feature type="transmembrane region" description="Helical" evidence="8">
    <location>
        <begin position="264"/>
        <end position="283"/>
    </location>
</feature>
<dbReference type="PATRIC" id="fig|1288298.3.peg.2052"/>
<dbReference type="PANTHER" id="PTHR22911:SF137">
    <property type="entry name" value="SOLUTE CARRIER FAMILY 35 MEMBER G2-RELATED"/>
    <property type="match status" value="1"/>
</dbReference>
<dbReference type="InterPro" id="IPR004626">
    <property type="entry name" value="RarD"/>
</dbReference>
<feature type="transmembrane region" description="Helical" evidence="8">
    <location>
        <begin position="207"/>
        <end position="227"/>
    </location>
</feature>
<sequence length="298" mass="32485">MREATKGILAMVATCSVWGLSGIYYKLLDHIPPIEILAHRTLWSFIFFALVLLVQGRISVLRQTLGARKSVLLIGFAALMISTNWFVFITSIQIGKAVEASLGYYIFPLVAVLLGAIAFRERLGKAQLFAVALAATAVITLTIGLGVPPWIALILATSFGFYGLVKKGLSVGPVVSVTAEVLLLSPIALGVLWWFHSDGHGAFGTNWQDSLLLAFSGILTASPLIMFSYATKRITLATVGLVQYMNPSLQFLVATLLFREVFSFWHAIAFGMIWSALAIYTTASLRQDRAARRAILKS</sequence>
<reference evidence="10 11" key="1">
    <citation type="submission" date="2013-01" db="EMBL/GenBank/DDBJ databases">
        <authorList>
            <person name="Fiebig A."/>
            <person name="Goeker M."/>
            <person name="Klenk H.-P.P."/>
        </authorList>
    </citation>
    <scope>NUCLEOTIDE SEQUENCE [LARGE SCALE GENOMIC DNA]</scope>
    <source>
        <strain evidence="10 11">DSM 17069</strain>
    </source>
</reference>
<dbReference type="PANTHER" id="PTHR22911">
    <property type="entry name" value="ACYL-MALONYL CONDENSING ENZYME-RELATED"/>
    <property type="match status" value="1"/>
</dbReference>
<dbReference type="HOGENOM" id="CLU_054508_1_0_5"/>
<feature type="transmembrane region" description="Helical" evidence="8">
    <location>
        <begin position="102"/>
        <end position="119"/>
    </location>
</feature>
<evidence type="ECO:0000256" key="5">
    <source>
        <dbReference type="ARBA" id="ARBA00022692"/>
    </source>
</evidence>
<evidence type="ECO:0000256" key="3">
    <source>
        <dbReference type="ARBA" id="ARBA00022448"/>
    </source>
</evidence>
<gene>
    <name evidence="10" type="ORF">rosmuc_02036</name>
</gene>
<feature type="transmembrane region" description="Helical" evidence="8">
    <location>
        <begin position="7"/>
        <end position="25"/>
    </location>
</feature>
<name>A0A0A0HQL0_9RHOB</name>
<dbReference type="NCBIfam" id="TIGR00688">
    <property type="entry name" value="rarD"/>
    <property type="match status" value="1"/>
</dbReference>
<dbReference type="EMBL" id="AONH01000010">
    <property type="protein sequence ID" value="KGM88338.1"/>
    <property type="molecule type" value="Genomic_DNA"/>
</dbReference>
<comment type="subcellular location">
    <subcellularLocation>
        <location evidence="1">Cell membrane</location>
        <topology evidence="1">Multi-pass membrane protein</topology>
    </subcellularLocation>
</comment>
<dbReference type="RefSeq" id="WP_037272855.1">
    <property type="nucleotide sequence ID" value="NZ_KN293979.1"/>
</dbReference>
<keyword evidence="3" id="KW-0813">Transport</keyword>
<dbReference type="InterPro" id="IPR037185">
    <property type="entry name" value="EmrE-like"/>
</dbReference>
<dbReference type="InterPro" id="IPR000620">
    <property type="entry name" value="EamA_dom"/>
</dbReference>
<feature type="transmembrane region" description="Helical" evidence="8">
    <location>
        <begin position="37"/>
        <end position="58"/>
    </location>
</feature>
<protein>
    <submittedName>
        <fullName evidence="10">RarD protein</fullName>
    </submittedName>
</protein>
<evidence type="ECO:0000256" key="4">
    <source>
        <dbReference type="ARBA" id="ARBA00022475"/>
    </source>
</evidence>
<comment type="caution">
    <text evidence="10">The sequence shown here is derived from an EMBL/GenBank/DDBJ whole genome shotgun (WGS) entry which is preliminary data.</text>
</comment>
<comment type="similarity">
    <text evidence="2">Belongs to the EamA transporter family.</text>
</comment>
<evidence type="ECO:0000256" key="6">
    <source>
        <dbReference type="ARBA" id="ARBA00022989"/>
    </source>
</evidence>
<dbReference type="SUPFAM" id="SSF103481">
    <property type="entry name" value="Multidrug resistance efflux transporter EmrE"/>
    <property type="match status" value="2"/>
</dbReference>
<keyword evidence="5 8" id="KW-0812">Transmembrane</keyword>
<evidence type="ECO:0000256" key="2">
    <source>
        <dbReference type="ARBA" id="ARBA00007362"/>
    </source>
</evidence>
<dbReference type="OrthoDB" id="369870at2"/>
<evidence type="ECO:0000313" key="10">
    <source>
        <dbReference type="EMBL" id="KGM88338.1"/>
    </source>
</evidence>
<feature type="transmembrane region" description="Helical" evidence="8">
    <location>
        <begin position="149"/>
        <end position="165"/>
    </location>
</feature>
<dbReference type="Proteomes" id="UP000030021">
    <property type="component" value="Unassembled WGS sequence"/>
</dbReference>
<evidence type="ECO:0000259" key="9">
    <source>
        <dbReference type="Pfam" id="PF00892"/>
    </source>
</evidence>
<feature type="transmembrane region" description="Helical" evidence="8">
    <location>
        <begin position="234"/>
        <end position="258"/>
    </location>
</feature>